<keyword evidence="7" id="KW-0275">Fatty acid biosynthesis</keyword>
<dbReference type="InterPro" id="IPR017275">
    <property type="entry name" value="Transcription_factor_FapR"/>
</dbReference>
<evidence type="ECO:0000256" key="6">
    <source>
        <dbReference type="ARBA" id="ARBA00023125"/>
    </source>
</evidence>
<protein>
    <submittedName>
        <fullName evidence="9">Transcription factor FapR</fullName>
    </submittedName>
</protein>
<evidence type="ECO:0000256" key="5">
    <source>
        <dbReference type="ARBA" id="ARBA00023098"/>
    </source>
</evidence>
<name>A0A0J1IIU8_9FIRM</name>
<dbReference type="GO" id="GO:0045892">
    <property type="term" value="P:negative regulation of DNA-templated transcription"/>
    <property type="evidence" value="ECO:0007669"/>
    <property type="project" value="InterPro"/>
</dbReference>
<sequence length="198" mass="22376">MVIAVVRYGKDERRKILEAELSKHPFFTDEELALRFRVSVSTIRLDRGVLGIPELRERTRAVAQEAYSTLKSLDDQEVIGELQELIIGERARSTMIIEETMVLAKARVARGHYLFAQANSLAIALVDAPMALTGSVELKFIRPVQLGEVVVAEGKVTKRKGDKYWVDVLLQANTEAVLRGHWVLFAKERGEVRETEME</sequence>
<dbReference type="GO" id="GO:0045717">
    <property type="term" value="P:negative regulation of fatty acid biosynthetic process"/>
    <property type="evidence" value="ECO:0007669"/>
    <property type="project" value="InterPro"/>
</dbReference>
<dbReference type="PIRSF" id="PIRSF037733">
    <property type="entry name" value="Transcription_factor_FapR"/>
    <property type="match status" value="1"/>
</dbReference>
<keyword evidence="2" id="KW-0444">Lipid biosynthesis</keyword>
<dbReference type="GO" id="GO:0003677">
    <property type="term" value="F:DNA binding"/>
    <property type="evidence" value="ECO:0007669"/>
    <property type="project" value="UniProtKB-KW"/>
</dbReference>
<dbReference type="Gene3D" id="1.10.10.10">
    <property type="entry name" value="Winged helix-like DNA-binding domain superfamily/Winged helix DNA-binding domain"/>
    <property type="match status" value="1"/>
</dbReference>
<dbReference type="InterPro" id="IPR036388">
    <property type="entry name" value="WH-like_DNA-bd_sf"/>
</dbReference>
<evidence type="ECO:0000256" key="2">
    <source>
        <dbReference type="ARBA" id="ARBA00022516"/>
    </source>
</evidence>
<evidence type="ECO:0000256" key="4">
    <source>
        <dbReference type="ARBA" id="ARBA00023015"/>
    </source>
</evidence>
<keyword evidence="8" id="KW-0804">Transcription</keyword>
<dbReference type="AlphaFoldDB" id="A0A0J1IIU8"/>
<dbReference type="EMBL" id="LDZY01000012">
    <property type="protein sequence ID" value="KLU64671.1"/>
    <property type="molecule type" value="Genomic_DNA"/>
</dbReference>
<evidence type="ECO:0000256" key="1">
    <source>
        <dbReference type="ARBA" id="ARBA00022491"/>
    </source>
</evidence>
<dbReference type="STRING" id="476652.DEAC_c33150"/>
<evidence type="ECO:0000313" key="10">
    <source>
        <dbReference type="Proteomes" id="UP000036356"/>
    </source>
</evidence>
<comment type="caution">
    <text evidence="9">The sequence shown here is derived from an EMBL/GenBank/DDBJ whole genome shotgun (WGS) entry which is preliminary data.</text>
</comment>
<evidence type="ECO:0000256" key="8">
    <source>
        <dbReference type="ARBA" id="ARBA00023163"/>
    </source>
</evidence>
<keyword evidence="3" id="KW-0276">Fatty acid metabolism</keyword>
<keyword evidence="6" id="KW-0238">DNA-binding</keyword>
<gene>
    <name evidence="9" type="primary">fapR</name>
    <name evidence="9" type="ORF">DEAC_c33150</name>
</gene>
<proteinExistence type="predicted"/>
<dbReference type="PATRIC" id="fig|476652.3.peg.3496"/>
<keyword evidence="5" id="KW-0443">Lipid metabolism</keyword>
<keyword evidence="1" id="KW-0678">Repressor</keyword>
<dbReference type="SUPFAM" id="SSF54637">
    <property type="entry name" value="Thioesterase/thiol ester dehydrase-isomerase"/>
    <property type="match status" value="1"/>
</dbReference>
<dbReference type="GO" id="GO:0006633">
    <property type="term" value="P:fatty acid biosynthetic process"/>
    <property type="evidence" value="ECO:0007669"/>
    <property type="project" value="UniProtKB-KW"/>
</dbReference>
<evidence type="ECO:0000313" key="9">
    <source>
        <dbReference type="EMBL" id="KLU64671.1"/>
    </source>
</evidence>
<reference evidence="9 10" key="1">
    <citation type="submission" date="2015-06" db="EMBL/GenBank/DDBJ databases">
        <title>Draft genome of the moderately acidophilic sulfate reducer Candidatus Desulfosporosinus acididurans strain M1.</title>
        <authorList>
            <person name="Poehlein A."/>
            <person name="Petzsch P."/>
            <person name="Johnson B.D."/>
            <person name="Schloemann M."/>
            <person name="Daniel R."/>
            <person name="Muehling M."/>
        </authorList>
    </citation>
    <scope>NUCLEOTIDE SEQUENCE [LARGE SCALE GENOMIC DNA]</scope>
    <source>
        <strain evidence="9 10">M1</strain>
    </source>
</reference>
<dbReference type="NCBIfam" id="NF003359">
    <property type="entry name" value="PRK04424.1"/>
    <property type="match status" value="1"/>
</dbReference>
<evidence type="ECO:0000256" key="3">
    <source>
        <dbReference type="ARBA" id="ARBA00022832"/>
    </source>
</evidence>
<dbReference type="Proteomes" id="UP000036356">
    <property type="component" value="Unassembled WGS sequence"/>
</dbReference>
<organism evidence="9 10">
    <name type="scientific">Desulfosporosinus acididurans</name>
    <dbReference type="NCBI Taxonomy" id="476652"/>
    <lineage>
        <taxon>Bacteria</taxon>
        <taxon>Bacillati</taxon>
        <taxon>Bacillota</taxon>
        <taxon>Clostridia</taxon>
        <taxon>Eubacteriales</taxon>
        <taxon>Desulfitobacteriaceae</taxon>
        <taxon>Desulfosporosinus</taxon>
    </lineage>
</organism>
<dbReference type="Gene3D" id="3.10.129.10">
    <property type="entry name" value="Hotdog Thioesterase"/>
    <property type="match status" value="1"/>
</dbReference>
<keyword evidence="4" id="KW-0805">Transcription regulation</keyword>
<dbReference type="GO" id="GO:0003700">
    <property type="term" value="F:DNA-binding transcription factor activity"/>
    <property type="evidence" value="ECO:0007669"/>
    <property type="project" value="InterPro"/>
</dbReference>
<evidence type="ECO:0000256" key="7">
    <source>
        <dbReference type="ARBA" id="ARBA00023160"/>
    </source>
</evidence>
<keyword evidence="10" id="KW-1185">Reference proteome</keyword>
<accession>A0A0J1IIU8</accession>
<dbReference type="InterPro" id="IPR029069">
    <property type="entry name" value="HotDog_dom_sf"/>
</dbReference>